<dbReference type="Gene3D" id="2.30.42.10">
    <property type="match status" value="1"/>
</dbReference>
<dbReference type="InterPro" id="IPR036034">
    <property type="entry name" value="PDZ_sf"/>
</dbReference>
<proteinExistence type="predicted"/>
<name>A0AAE6FXX8_MYXXA</name>
<accession>A0AAE6FXX8</accession>
<dbReference type="RefSeq" id="WP_162520982.1">
    <property type="nucleotide sequence ID" value="NZ_CP017173.1"/>
</dbReference>
<gene>
    <name evidence="1" type="ORF">BHS09_10195</name>
</gene>
<sequence>MFLAFMTSALTSAWLLTAAPVFVTVELLGFTVRSDGEKVTVTRVKRGSVAARVGLEPGMRIERIDAPRRRFARGPIAKLSQVDLHDALIPTWDERLLLQVWADTADHGAARTVEIMGVDTG</sequence>
<dbReference type="EMBL" id="CP017174">
    <property type="protein sequence ID" value="QDE67331.1"/>
    <property type="molecule type" value="Genomic_DNA"/>
</dbReference>
<dbReference type="AlphaFoldDB" id="A0AAE6FXX8"/>
<protein>
    <recommendedName>
        <fullName evidence="3">PDZ domain-containing protein</fullName>
    </recommendedName>
</protein>
<organism evidence="1 2">
    <name type="scientific">Myxococcus xanthus</name>
    <dbReference type="NCBI Taxonomy" id="34"/>
    <lineage>
        <taxon>Bacteria</taxon>
        <taxon>Pseudomonadati</taxon>
        <taxon>Myxococcota</taxon>
        <taxon>Myxococcia</taxon>
        <taxon>Myxococcales</taxon>
        <taxon>Cystobacterineae</taxon>
        <taxon>Myxococcaceae</taxon>
        <taxon>Myxococcus</taxon>
    </lineage>
</organism>
<reference evidence="1 2" key="1">
    <citation type="journal article" date="2019" name="Science">
        <title>Social genes are selection hotspots in kin groups of a soil microbe.</title>
        <authorList>
            <person name="Wielgoss S."/>
            <person name="Wolfensberger R."/>
            <person name="Sun L."/>
            <person name="Fiegna F."/>
            <person name="Velicer G.J."/>
        </authorList>
    </citation>
    <scope>NUCLEOTIDE SEQUENCE [LARGE SCALE GENOMIC DNA]</scope>
    <source>
        <strain evidence="1 2">MC3.5.9c15</strain>
    </source>
</reference>
<dbReference type="SUPFAM" id="SSF50156">
    <property type="entry name" value="PDZ domain-like"/>
    <property type="match status" value="1"/>
</dbReference>
<dbReference type="Proteomes" id="UP000320179">
    <property type="component" value="Chromosome"/>
</dbReference>
<evidence type="ECO:0008006" key="3">
    <source>
        <dbReference type="Google" id="ProtNLM"/>
    </source>
</evidence>
<evidence type="ECO:0000313" key="1">
    <source>
        <dbReference type="EMBL" id="QDE67331.1"/>
    </source>
</evidence>
<evidence type="ECO:0000313" key="2">
    <source>
        <dbReference type="Proteomes" id="UP000320179"/>
    </source>
</evidence>